<accession>A0A812VRZ3</accession>
<proteinExistence type="predicted"/>
<gene>
    <name evidence="1" type="ORF">SNEC2469_LOCUS18058</name>
</gene>
<evidence type="ECO:0000313" key="2">
    <source>
        <dbReference type="Proteomes" id="UP000601435"/>
    </source>
</evidence>
<dbReference type="Proteomes" id="UP000601435">
    <property type="component" value="Unassembled WGS sequence"/>
</dbReference>
<protein>
    <submittedName>
        <fullName evidence="1">Uncharacterized protein</fullName>
    </submittedName>
</protein>
<organism evidence="1 2">
    <name type="scientific">Symbiodinium necroappetens</name>
    <dbReference type="NCBI Taxonomy" id="1628268"/>
    <lineage>
        <taxon>Eukaryota</taxon>
        <taxon>Sar</taxon>
        <taxon>Alveolata</taxon>
        <taxon>Dinophyceae</taxon>
        <taxon>Suessiales</taxon>
        <taxon>Symbiodiniaceae</taxon>
        <taxon>Symbiodinium</taxon>
    </lineage>
</organism>
<sequence>MTSVVSENMTLERGRDLSMCNAAAVSIYADADITAFALPPAIRGHFTTKTIQDAIKKAVLAGAQAFLAMISKTANCLGLSKVTDKINSAANLASEALANLIPEIGLDLNLKAIQLMSPQTFWCKEVYTTPGFEDAPCAAELGCKTAGRSYEPPEPGIEVPPPEQVKEKDQLTKEAATCYDIPMGDHFIQLGEWRLAAINYEHFSISHKGTKQTPQIFHSDGTLHGGPRSDWGAWHLNAFDSGKSNGIDFGYQFIQIGPFRLGAVDDNHFSISHKDGNTIQIFRDDGKLFGGPRTDFSTWDRPVGSPVGITFGDRFMQLGNFRLGDADGHHLVVSHKNGWTSQIYRLDGTLHPGPRTDWSPRILHRWPMAWTCKTIAEMAFGPCDSDFGTFGDRFIQLGQWRIAAIDATHLSVSHKSGNTAYIYRDDGTVHPGPRSDFGSWGRPTGFPYGITFGPGFIQIGNFRLGAMDDTHFSVSHRYHGGRTAMIYRSDATLHPGPRGDYQPWGLSAGPAVGITFGDRFLQIGNFRLGDADGGHLVLTHENGKILHIFRNDGHNFYHQTGHAAMVNQRYQHDHCRSIYAALSSCPGIAMGENFMEIGDWRLAAINDHHFSVSHRDGQTPQIYRFDGTRHPGPRTDFNSWSWEPKMTGSHGKVHFGDRFMQFGSFRMGAVDDNHFSISHNGGQTIQIFRSDGTLHPGPRRDFGLWHRPILDVPLGISFGDRFVQLGKFRVGDVDGGHFSVAHVDGQTMQIFRADGTLHPGPRSDWTTAGRPMHQCRVADLEL</sequence>
<dbReference type="AlphaFoldDB" id="A0A812VRZ3"/>
<dbReference type="EMBL" id="CAJNJA010030177">
    <property type="protein sequence ID" value="CAE7639508.1"/>
    <property type="molecule type" value="Genomic_DNA"/>
</dbReference>
<evidence type="ECO:0000313" key="1">
    <source>
        <dbReference type="EMBL" id="CAE7639508.1"/>
    </source>
</evidence>
<name>A0A812VRZ3_9DINO</name>
<dbReference type="OrthoDB" id="425754at2759"/>
<keyword evidence="2" id="KW-1185">Reference proteome</keyword>
<reference evidence="1" key="1">
    <citation type="submission" date="2021-02" db="EMBL/GenBank/DDBJ databases">
        <authorList>
            <person name="Dougan E. K."/>
            <person name="Rhodes N."/>
            <person name="Thang M."/>
            <person name="Chan C."/>
        </authorList>
    </citation>
    <scope>NUCLEOTIDE SEQUENCE</scope>
</reference>
<comment type="caution">
    <text evidence="1">The sequence shown here is derived from an EMBL/GenBank/DDBJ whole genome shotgun (WGS) entry which is preliminary data.</text>
</comment>